<dbReference type="GO" id="GO:0016020">
    <property type="term" value="C:membrane"/>
    <property type="evidence" value="ECO:0007669"/>
    <property type="project" value="InterPro"/>
</dbReference>
<dbReference type="InterPro" id="IPR004701">
    <property type="entry name" value="PTS_EIIA_man-typ"/>
</dbReference>
<feature type="domain" description="PTS EIIA type-4" evidence="2">
    <location>
        <begin position="1"/>
        <end position="129"/>
    </location>
</feature>
<dbReference type="PANTHER" id="PTHR33799:SF1">
    <property type="entry name" value="PTS SYSTEM MANNOSE-SPECIFIC EIIAB COMPONENT-RELATED"/>
    <property type="match status" value="1"/>
</dbReference>
<keyword evidence="5" id="KW-1185">Reference proteome</keyword>
<evidence type="ECO:0000313" key="4">
    <source>
        <dbReference type="EMBL" id="UOO79026.1"/>
    </source>
</evidence>
<dbReference type="InterPro" id="IPR051471">
    <property type="entry name" value="Bacterial_PTS_sugar_comp"/>
</dbReference>
<dbReference type="PROSITE" id="PS51096">
    <property type="entry name" value="PTS_EIIA_TYPE_4"/>
    <property type="match status" value="1"/>
</dbReference>
<reference evidence="3 5" key="1">
    <citation type="submission" date="2019-03" db="EMBL/GenBank/DDBJ databases">
        <title>Genomic Encyclopedia of Type Strains, Phase IV (KMG-IV): sequencing the most valuable type-strain genomes for metagenomic binning, comparative biology and taxonomic classification.</title>
        <authorList>
            <person name="Goeker M."/>
        </authorList>
    </citation>
    <scope>NUCLEOTIDE SEQUENCE [LARGE SCALE GENOMIC DNA]</scope>
    <source>
        <strain evidence="3 5">DSM 17474</strain>
    </source>
</reference>
<evidence type="ECO:0000259" key="2">
    <source>
        <dbReference type="PROSITE" id="PS51096"/>
    </source>
</evidence>
<evidence type="ECO:0000313" key="6">
    <source>
        <dbReference type="Proteomes" id="UP000829756"/>
    </source>
</evidence>
<dbReference type="InterPro" id="IPR036662">
    <property type="entry name" value="PTS_EIIA_man-typ_sf"/>
</dbReference>
<proteinExistence type="predicted"/>
<dbReference type="EMBL" id="SLXE01000004">
    <property type="protein sequence ID" value="TCP09147.1"/>
    <property type="molecule type" value="Genomic_DNA"/>
</dbReference>
<dbReference type="AlphaFoldDB" id="A0AAE9GU11"/>
<gene>
    <name evidence="3" type="ORF">EV680_10412</name>
    <name evidence="4" type="ORF">LVJ78_10065</name>
</gene>
<evidence type="ECO:0000313" key="3">
    <source>
        <dbReference type="EMBL" id="TCP09147.1"/>
    </source>
</evidence>
<accession>A0AAE9GU11</accession>
<dbReference type="SUPFAM" id="SSF53062">
    <property type="entry name" value="PTS system fructose IIA component-like"/>
    <property type="match status" value="1"/>
</dbReference>
<dbReference type="Proteomes" id="UP000294721">
    <property type="component" value="Unassembled WGS sequence"/>
</dbReference>
<dbReference type="GO" id="GO:0016740">
    <property type="term" value="F:transferase activity"/>
    <property type="evidence" value="ECO:0007669"/>
    <property type="project" value="UniProtKB-KW"/>
</dbReference>
<dbReference type="EMBL" id="CP091507">
    <property type="protein sequence ID" value="UOO79026.1"/>
    <property type="molecule type" value="Genomic_DNA"/>
</dbReference>
<evidence type="ECO:0000313" key="5">
    <source>
        <dbReference type="Proteomes" id="UP000294721"/>
    </source>
</evidence>
<dbReference type="KEGG" id="usu:LVJ78_10065"/>
<evidence type="ECO:0000256" key="1">
    <source>
        <dbReference type="ARBA" id="ARBA00022679"/>
    </source>
</evidence>
<keyword evidence="1" id="KW-0808">Transferase</keyword>
<dbReference type="Gene3D" id="3.40.50.510">
    <property type="entry name" value="Phosphotransferase system, mannose-type IIA component"/>
    <property type="match status" value="1"/>
</dbReference>
<dbReference type="RefSeq" id="WP_132952790.1">
    <property type="nucleotide sequence ID" value="NZ_CBDUCQ010000034.1"/>
</dbReference>
<organism evidence="4 6">
    <name type="scientific">Uruburuella suis</name>
    <dbReference type="NCBI Taxonomy" id="252130"/>
    <lineage>
        <taxon>Bacteria</taxon>
        <taxon>Pseudomonadati</taxon>
        <taxon>Pseudomonadota</taxon>
        <taxon>Betaproteobacteria</taxon>
        <taxon>Neisseriales</taxon>
        <taxon>Neisseriaceae</taxon>
        <taxon>Uruburuella</taxon>
    </lineage>
</organism>
<protein>
    <submittedName>
        <fullName evidence="4">PTS mannose transporter subunit IIA</fullName>
    </submittedName>
    <submittedName>
        <fullName evidence="3">PTS system ascorbate-specific IIA component</fullName>
    </submittedName>
</protein>
<dbReference type="PANTHER" id="PTHR33799">
    <property type="entry name" value="PTS PERMEASE-RELATED-RELATED"/>
    <property type="match status" value="1"/>
</dbReference>
<name>A0AAE9GU11_9NEIS</name>
<dbReference type="Proteomes" id="UP000829756">
    <property type="component" value="Chromosome"/>
</dbReference>
<sequence>MIGILIITHEALGDAYRSLAQHFFPGEPPANIKILGVTQEQQHEEIIAHTQTLISSLDKLEHCNGVLVITDIFGATPCNAARKLVLEGKVAMLTGLNAPMMVKALQSSPHADDLVKFTQSVKTAAINGILDITSPPDESC</sequence>
<dbReference type="Pfam" id="PF03610">
    <property type="entry name" value="EIIA-man"/>
    <property type="match status" value="1"/>
</dbReference>
<reference evidence="4" key="3">
    <citation type="journal article" date="2022" name="Res Sq">
        <title>Evolution of multicellular longitudinally dividing oral cavity symbionts (Neisseriaceae).</title>
        <authorList>
            <person name="Nyongesa S."/>
            <person name="Weber P."/>
            <person name="Bernet E."/>
            <person name="Pullido F."/>
            <person name="Nieckarz M."/>
            <person name="Delaby M."/>
            <person name="Nieves C."/>
            <person name="Viehboeck T."/>
            <person name="Krause N."/>
            <person name="Rivera-Millot A."/>
            <person name="Nakamura A."/>
            <person name="Vischer N."/>
            <person name="VanNieuwenhze M."/>
            <person name="Brun Y."/>
            <person name="Cava F."/>
            <person name="Bulgheresi S."/>
            <person name="Veyrier F."/>
        </authorList>
    </citation>
    <scope>NUCLEOTIDE SEQUENCE</scope>
    <source>
        <strain evidence="4">1258/02</strain>
    </source>
</reference>
<reference evidence="4" key="2">
    <citation type="submission" date="2021-12" db="EMBL/GenBank/DDBJ databases">
        <authorList>
            <person name="Veyrier F.J."/>
        </authorList>
    </citation>
    <scope>NUCLEOTIDE SEQUENCE</scope>
    <source>
        <strain evidence="4">1258/02</strain>
    </source>
</reference>
<dbReference type="GO" id="GO:0009401">
    <property type="term" value="P:phosphoenolpyruvate-dependent sugar phosphotransferase system"/>
    <property type="evidence" value="ECO:0007669"/>
    <property type="project" value="InterPro"/>
</dbReference>